<accession>A0A840P333</accession>
<dbReference type="AlphaFoldDB" id="A0A840P333"/>
<name>A0A840P333_9ACTN</name>
<sequence length="39" mass="4163">MTVLGAVILTAGMLVALLCAIADQALLSHITRRPTSRER</sequence>
<gene>
    <name evidence="1" type="ORF">HNP84_003824</name>
</gene>
<dbReference type="Proteomes" id="UP000578449">
    <property type="component" value="Unassembled WGS sequence"/>
</dbReference>
<evidence type="ECO:0000313" key="2">
    <source>
        <dbReference type="Proteomes" id="UP000578449"/>
    </source>
</evidence>
<organism evidence="1 2">
    <name type="scientific">Thermocatellispora tengchongensis</name>
    <dbReference type="NCBI Taxonomy" id="1073253"/>
    <lineage>
        <taxon>Bacteria</taxon>
        <taxon>Bacillati</taxon>
        <taxon>Actinomycetota</taxon>
        <taxon>Actinomycetes</taxon>
        <taxon>Streptosporangiales</taxon>
        <taxon>Streptosporangiaceae</taxon>
        <taxon>Thermocatellispora</taxon>
    </lineage>
</organism>
<evidence type="ECO:0000313" key="1">
    <source>
        <dbReference type="EMBL" id="MBB5134098.1"/>
    </source>
</evidence>
<reference evidence="1 2" key="1">
    <citation type="submission" date="2020-08" db="EMBL/GenBank/DDBJ databases">
        <title>Genomic Encyclopedia of Type Strains, Phase IV (KMG-IV): sequencing the most valuable type-strain genomes for metagenomic binning, comparative biology and taxonomic classification.</title>
        <authorList>
            <person name="Goeker M."/>
        </authorList>
    </citation>
    <scope>NUCLEOTIDE SEQUENCE [LARGE SCALE GENOMIC DNA]</scope>
    <source>
        <strain evidence="1 2">DSM 45615</strain>
    </source>
</reference>
<keyword evidence="2" id="KW-1185">Reference proteome</keyword>
<proteinExistence type="predicted"/>
<dbReference type="RefSeq" id="WP_221336402.1">
    <property type="nucleotide sequence ID" value="NZ_BAABIX010000031.1"/>
</dbReference>
<comment type="caution">
    <text evidence="1">The sequence shown here is derived from an EMBL/GenBank/DDBJ whole genome shotgun (WGS) entry which is preliminary data.</text>
</comment>
<protein>
    <submittedName>
        <fullName evidence="1">Uncharacterized protein</fullName>
    </submittedName>
</protein>
<dbReference type="EMBL" id="JACHGN010000007">
    <property type="protein sequence ID" value="MBB5134098.1"/>
    <property type="molecule type" value="Genomic_DNA"/>
</dbReference>